<reference evidence="8" key="1">
    <citation type="submission" date="2022-07" db="EMBL/GenBank/DDBJ databases">
        <authorList>
            <person name="Macas J."/>
            <person name="Novak P."/>
            <person name="Neumann P."/>
        </authorList>
    </citation>
    <scope>NUCLEOTIDE SEQUENCE</scope>
</reference>
<keyword evidence="6" id="KW-1133">Transmembrane helix</keyword>
<evidence type="ECO:0000313" key="9">
    <source>
        <dbReference type="Proteomes" id="UP001152523"/>
    </source>
</evidence>
<dbReference type="PROSITE" id="PS51999">
    <property type="entry name" value="ZF_GRF"/>
    <property type="match status" value="1"/>
</dbReference>
<evidence type="ECO:0000256" key="3">
    <source>
        <dbReference type="ARBA" id="ARBA00022833"/>
    </source>
</evidence>
<keyword evidence="9" id="KW-1185">Reference proteome</keyword>
<dbReference type="Proteomes" id="UP001152523">
    <property type="component" value="Unassembled WGS sequence"/>
</dbReference>
<accession>A0AAV0FTB3</accession>
<evidence type="ECO:0000256" key="5">
    <source>
        <dbReference type="SAM" id="Coils"/>
    </source>
</evidence>
<evidence type="ECO:0000256" key="2">
    <source>
        <dbReference type="ARBA" id="ARBA00022771"/>
    </source>
</evidence>
<comment type="caution">
    <text evidence="8">The sequence shown here is derived from an EMBL/GenBank/DDBJ whole genome shotgun (WGS) entry which is preliminary data.</text>
</comment>
<dbReference type="PANTHER" id="PTHR33248">
    <property type="entry name" value="ZINC ION-BINDING PROTEIN"/>
    <property type="match status" value="1"/>
</dbReference>
<evidence type="ECO:0000313" key="8">
    <source>
        <dbReference type="EMBL" id="CAH9138853.1"/>
    </source>
</evidence>
<keyword evidence="6" id="KW-0812">Transmembrane</keyword>
<keyword evidence="3" id="KW-0862">Zinc</keyword>
<evidence type="ECO:0000256" key="4">
    <source>
        <dbReference type="PROSITE-ProRule" id="PRU01343"/>
    </source>
</evidence>
<evidence type="ECO:0000259" key="7">
    <source>
        <dbReference type="PROSITE" id="PS51999"/>
    </source>
</evidence>
<evidence type="ECO:0000256" key="1">
    <source>
        <dbReference type="ARBA" id="ARBA00022723"/>
    </source>
</evidence>
<sequence>MSVQKEKSRDCGSCSTKSIRGVNSKLNCHHSISSVVRVAKKGRNVGRKFHGCSLWPDENCGFFKWEDGDDANLSAEDGHVDVYQNNSKIIDLEFENRLLEEKIKKLKGKNIKLKEEVHQKNNQVREMYCKILTCARNEKKYSICLTLSWLMFAIVFLFYK</sequence>
<keyword evidence="2 4" id="KW-0863">Zinc-finger</keyword>
<dbReference type="GO" id="GO:0008270">
    <property type="term" value="F:zinc ion binding"/>
    <property type="evidence" value="ECO:0007669"/>
    <property type="project" value="UniProtKB-KW"/>
</dbReference>
<keyword evidence="6" id="KW-0472">Membrane</keyword>
<dbReference type="InterPro" id="IPR010666">
    <property type="entry name" value="Znf_GRF"/>
</dbReference>
<dbReference type="EMBL" id="CAMAPF010001012">
    <property type="protein sequence ID" value="CAH9138853.1"/>
    <property type="molecule type" value="Genomic_DNA"/>
</dbReference>
<organism evidence="8 9">
    <name type="scientific">Cuscuta epithymum</name>
    <dbReference type="NCBI Taxonomy" id="186058"/>
    <lineage>
        <taxon>Eukaryota</taxon>
        <taxon>Viridiplantae</taxon>
        <taxon>Streptophyta</taxon>
        <taxon>Embryophyta</taxon>
        <taxon>Tracheophyta</taxon>
        <taxon>Spermatophyta</taxon>
        <taxon>Magnoliopsida</taxon>
        <taxon>eudicotyledons</taxon>
        <taxon>Gunneridae</taxon>
        <taxon>Pentapetalae</taxon>
        <taxon>asterids</taxon>
        <taxon>lamiids</taxon>
        <taxon>Solanales</taxon>
        <taxon>Convolvulaceae</taxon>
        <taxon>Cuscuteae</taxon>
        <taxon>Cuscuta</taxon>
        <taxon>Cuscuta subgen. Cuscuta</taxon>
    </lineage>
</organism>
<protein>
    <recommendedName>
        <fullName evidence="7">GRF-type domain-containing protein</fullName>
    </recommendedName>
</protein>
<feature type="transmembrane region" description="Helical" evidence="6">
    <location>
        <begin position="141"/>
        <end position="159"/>
    </location>
</feature>
<feature type="domain" description="GRF-type" evidence="7">
    <location>
        <begin position="28"/>
        <end position="69"/>
    </location>
</feature>
<feature type="coiled-coil region" evidence="5">
    <location>
        <begin position="89"/>
        <end position="123"/>
    </location>
</feature>
<proteinExistence type="predicted"/>
<dbReference type="AlphaFoldDB" id="A0AAV0FTB3"/>
<dbReference type="Pfam" id="PF06839">
    <property type="entry name" value="Zn_ribbon_GRF"/>
    <property type="match status" value="1"/>
</dbReference>
<gene>
    <name evidence="8" type="ORF">CEPIT_LOCUS37134</name>
</gene>
<keyword evidence="5" id="KW-0175">Coiled coil</keyword>
<keyword evidence="1" id="KW-0479">Metal-binding</keyword>
<name>A0AAV0FTB3_9ASTE</name>
<evidence type="ECO:0000256" key="6">
    <source>
        <dbReference type="SAM" id="Phobius"/>
    </source>
</evidence>